<protein>
    <submittedName>
        <fullName evidence="1">Uncharacterized protein</fullName>
    </submittedName>
</protein>
<dbReference type="EMBL" id="JRES01001218">
    <property type="protein sequence ID" value="KNC24533.1"/>
    <property type="molecule type" value="Genomic_DNA"/>
</dbReference>
<accession>A0A0L0BWW6</accession>
<proteinExistence type="predicted"/>
<evidence type="ECO:0000313" key="2">
    <source>
        <dbReference type="Proteomes" id="UP000037069"/>
    </source>
</evidence>
<sequence>MSSHTQLTENSEIGLVIAVYDRDSVELERCGRKLALKVNSMPFYVQAVMCGRKPPIAVQFREVPKTSNTCTVALRGDSSRLFMAFNKAFDSDFAGLMYFFYEILRSWGNLDGFFHRMYRNITIKARIDVPNPRQMQNAKAMNDELGMFQVLDGEYEYKTSWFKRAPFY</sequence>
<name>A0A0L0BWW6_LUCCU</name>
<reference evidence="1 2" key="1">
    <citation type="journal article" date="2015" name="Nat. Commun.">
        <title>Lucilia cuprina genome unlocks parasitic fly biology to underpin future interventions.</title>
        <authorList>
            <person name="Anstead C.A."/>
            <person name="Korhonen P.K."/>
            <person name="Young N.D."/>
            <person name="Hall R.S."/>
            <person name="Jex A.R."/>
            <person name="Murali S.C."/>
            <person name="Hughes D.S."/>
            <person name="Lee S.F."/>
            <person name="Perry T."/>
            <person name="Stroehlein A.J."/>
            <person name="Ansell B.R."/>
            <person name="Breugelmans B."/>
            <person name="Hofmann A."/>
            <person name="Qu J."/>
            <person name="Dugan S."/>
            <person name="Lee S.L."/>
            <person name="Chao H."/>
            <person name="Dinh H."/>
            <person name="Han Y."/>
            <person name="Doddapaneni H.V."/>
            <person name="Worley K.C."/>
            <person name="Muzny D.M."/>
            <person name="Ioannidis P."/>
            <person name="Waterhouse R.M."/>
            <person name="Zdobnov E.M."/>
            <person name="James P.J."/>
            <person name="Bagnall N.H."/>
            <person name="Kotze A.C."/>
            <person name="Gibbs R.A."/>
            <person name="Richards S."/>
            <person name="Batterham P."/>
            <person name="Gasser R.B."/>
        </authorList>
    </citation>
    <scope>NUCLEOTIDE SEQUENCE [LARGE SCALE GENOMIC DNA]</scope>
    <source>
        <strain evidence="1 2">LS</strain>
        <tissue evidence="1">Full body</tissue>
    </source>
</reference>
<comment type="caution">
    <text evidence="1">The sequence shown here is derived from an EMBL/GenBank/DDBJ whole genome shotgun (WGS) entry which is preliminary data.</text>
</comment>
<gene>
    <name evidence="1" type="ORF">FF38_14099</name>
</gene>
<keyword evidence="2" id="KW-1185">Reference proteome</keyword>
<evidence type="ECO:0000313" key="1">
    <source>
        <dbReference type="EMBL" id="KNC24533.1"/>
    </source>
</evidence>
<dbReference type="Proteomes" id="UP000037069">
    <property type="component" value="Unassembled WGS sequence"/>
</dbReference>
<organism evidence="1 2">
    <name type="scientific">Lucilia cuprina</name>
    <name type="common">Green bottle fly</name>
    <name type="synonym">Australian sheep blowfly</name>
    <dbReference type="NCBI Taxonomy" id="7375"/>
    <lineage>
        <taxon>Eukaryota</taxon>
        <taxon>Metazoa</taxon>
        <taxon>Ecdysozoa</taxon>
        <taxon>Arthropoda</taxon>
        <taxon>Hexapoda</taxon>
        <taxon>Insecta</taxon>
        <taxon>Pterygota</taxon>
        <taxon>Neoptera</taxon>
        <taxon>Endopterygota</taxon>
        <taxon>Diptera</taxon>
        <taxon>Brachycera</taxon>
        <taxon>Muscomorpha</taxon>
        <taxon>Oestroidea</taxon>
        <taxon>Calliphoridae</taxon>
        <taxon>Luciliinae</taxon>
        <taxon>Lucilia</taxon>
    </lineage>
</organism>
<dbReference type="AlphaFoldDB" id="A0A0L0BWW6"/>